<dbReference type="InterPro" id="IPR036770">
    <property type="entry name" value="Ankyrin_rpt-contain_sf"/>
</dbReference>
<evidence type="ECO:0000259" key="2">
    <source>
        <dbReference type="PROSITE" id="PS50089"/>
    </source>
</evidence>
<dbReference type="InterPro" id="IPR013083">
    <property type="entry name" value="Znf_RING/FYVE/PHD"/>
</dbReference>
<dbReference type="Proteomes" id="UP001530377">
    <property type="component" value="Unassembled WGS sequence"/>
</dbReference>
<dbReference type="Gene3D" id="1.25.40.20">
    <property type="entry name" value="Ankyrin repeat-containing domain"/>
    <property type="match status" value="1"/>
</dbReference>
<dbReference type="Gene3D" id="3.30.40.10">
    <property type="entry name" value="Zinc/RING finger domain, C3HC4 (zinc finger)"/>
    <property type="match status" value="1"/>
</dbReference>
<dbReference type="SUPFAM" id="SSF57850">
    <property type="entry name" value="RING/U-box"/>
    <property type="match status" value="1"/>
</dbReference>
<evidence type="ECO:0000313" key="4">
    <source>
        <dbReference type="Proteomes" id="UP001530377"/>
    </source>
</evidence>
<organism evidence="3 4">
    <name type="scientific">Cyclostephanos tholiformis</name>
    <dbReference type="NCBI Taxonomy" id="382380"/>
    <lineage>
        <taxon>Eukaryota</taxon>
        <taxon>Sar</taxon>
        <taxon>Stramenopiles</taxon>
        <taxon>Ochrophyta</taxon>
        <taxon>Bacillariophyta</taxon>
        <taxon>Coscinodiscophyceae</taxon>
        <taxon>Thalassiosirophycidae</taxon>
        <taxon>Stephanodiscales</taxon>
        <taxon>Stephanodiscaceae</taxon>
        <taxon>Cyclostephanos</taxon>
    </lineage>
</organism>
<proteinExistence type="predicted"/>
<feature type="domain" description="RING-type" evidence="2">
    <location>
        <begin position="136"/>
        <end position="174"/>
    </location>
</feature>
<keyword evidence="1" id="KW-0479">Metal-binding</keyword>
<dbReference type="Pfam" id="PF13920">
    <property type="entry name" value="zf-C3HC4_3"/>
    <property type="match status" value="1"/>
</dbReference>
<dbReference type="SMART" id="SM00184">
    <property type="entry name" value="RING"/>
    <property type="match status" value="1"/>
</dbReference>
<keyword evidence="4" id="KW-1185">Reference proteome</keyword>
<dbReference type="EMBL" id="JALLPB020000013">
    <property type="protein sequence ID" value="KAL3826847.1"/>
    <property type="molecule type" value="Genomic_DNA"/>
</dbReference>
<protein>
    <recommendedName>
        <fullName evidence="2">RING-type domain-containing protein</fullName>
    </recommendedName>
</protein>
<dbReference type="GO" id="GO:0008270">
    <property type="term" value="F:zinc ion binding"/>
    <property type="evidence" value="ECO:0007669"/>
    <property type="project" value="UniProtKB-KW"/>
</dbReference>
<evidence type="ECO:0000256" key="1">
    <source>
        <dbReference type="PROSITE-ProRule" id="PRU00175"/>
    </source>
</evidence>
<reference evidence="3 4" key="1">
    <citation type="submission" date="2024-10" db="EMBL/GenBank/DDBJ databases">
        <title>Updated reference genomes for cyclostephanoid diatoms.</title>
        <authorList>
            <person name="Roberts W.R."/>
            <person name="Alverson A.J."/>
        </authorList>
    </citation>
    <scope>NUCLEOTIDE SEQUENCE [LARGE SCALE GENOMIC DNA]</scope>
    <source>
        <strain evidence="3 4">AJA228-03</strain>
    </source>
</reference>
<accession>A0ABD3SQH1</accession>
<dbReference type="PROSITE" id="PS50089">
    <property type="entry name" value="ZF_RING_2"/>
    <property type="match status" value="1"/>
</dbReference>
<dbReference type="AlphaFoldDB" id="A0ABD3SQH1"/>
<keyword evidence="1" id="KW-0862">Zinc</keyword>
<dbReference type="SUPFAM" id="SSF48403">
    <property type="entry name" value="Ankyrin repeat"/>
    <property type="match status" value="1"/>
</dbReference>
<comment type="caution">
    <text evidence="3">The sequence shown here is derived from an EMBL/GenBank/DDBJ whole genome shotgun (WGS) entry which is preliminary data.</text>
</comment>
<dbReference type="InterPro" id="IPR001841">
    <property type="entry name" value="Znf_RING"/>
</dbReference>
<keyword evidence="1" id="KW-0863">Zinc-finger</keyword>
<evidence type="ECO:0000313" key="3">
    <source>
        <dbReference type="EMBL" id="KAL3826847.1"/>
    </source>
</evidence>
<name>A0ABD3SQH1_9STRA</name>
<sequence length="197" mass="21966">MGAKQSNLHWYVLAQDWNGCKRRLQKTNGAEAKSVNEHGDLPLHYACYNGLAPPDIILALLNAYPEAVRQENRLGRYPLELAMINYQIDDPYREEVLSLLRWYRPSSGDAADLNGLLPGIFSNKPPKQMYSPSALCVVCMEVPSTVAMIPCGHICFCMNCVSTAASCGKCPVDRCQIEGLYQLQEKQIITTHQSMVS</sequence>
<gene>
    <name evidence="3" type="ORF">ACHAXA_005689</name>
</gene>